<dbReference type="Proteomes" id="UP000308037">
    <property type="component" value="Unassembled WGS sequence"/>
</dbReference>
<feature type="domain" description="HTH cro/C1-type" evidence="1">
    <location>
        <begin position="18"/>
        <end position="73"/>
    </location>
</feature>
<dbReference type="EMBL" id="QKNX01000003">
    <property type="protein sequence ID" value="TKR25467.1"/>
    <property type="molecule type" value="Genomic_DNA"/>
</dbReference>
<accession>A0A4U5JCY9</accession>
<evidence type="ECO:0000313" key="3">
    <source>
        <dbReference type="Proteomes" id="UP000308037"/>
    </source>
</evidence>
<dbReference type="RefSeq" id="WP_137276466.1">
    <property type="nucleotide sequence ID" value="NZ_QKNX01000003.1"/>
</dbReference>
<dbReference type="OrthoDB" id="350214at2157"/>
<name>A0A4U5JCY9_9EURY</name>
<dbReference type="AlphaFoldDB" id="A0A4U5JCY9"/>
<dbReference type="SUPFAM" id="SSF47413">
    <property type="entry name" value="lambda repressor-like DNA-binding domains"/>
    <property type="match status" value="1"/>
</dbReference>
<reference evidence="2 3" key="1">
    <citation type="submission" date="2019-04" db="EMBL/GenBank/DDBJ databases">
        <title>Natronomonas sp. F20-122 a newhaloarchaeon isolated from a saline saltern of Isla Bacuta, Huelva, Spain.</title>
        <authorList>
            <person name="Duran-Viseras A."/>
            <person name="Sanchez-Porro C."/>
            <person name="Ventosa A."/>
        </authorList>
    </citation>
    <scope>NUCLEOTIDE SEQUENCE [LARGE SCALE GENOMIC DNA]</scope>
    <source>
        <strain evidence="2 3">F20-122</strain>
    </source>
</reference>
<dbReference type="InterPro" id="IPR001387">
    <property type="entry name" value="Cro/C1-type_HTH"/>
</dbReference>
<organism evidence="2 3">
    <name type="scientific">Natronomonas salsuginis</name>
    <dbReference type="NCBI Taxonomy" id="2217661"/>
    <lineage>
        <taxon>Archaea</taxon>
        <taxon>Methanobacteriati</taxon>
        <taxon>Methanobacteriota</taxon>
        <taxon>Stenosarchaea group</taxon>
        <taxon>Halobacteria</taxon>
        <taxon>Halobacteriales</taxon>
        <taxon>Natronomonadaceae</taxon>
        <taxon>Natronomonas</taxon>
    </lineage>
</organism>
<protein>
    <submittedName>
        <fullName evidence="2">Helix-turn-helix domain-containing protein</fullName>
    </submittedName>
</protein>
<gene>
    <name evidence="2" type="ORF">DM868_08565</name>
</gene>
<comment type="caution">
    <text evidence="2">The sequence shown here is derived from an EMBL/GenBank/DDBJ whole genome shotgun (WGS) entry which is preliminary data.</text>
</comment>
<dbReference type="Gene3D" id="1.10.260.40">
    <property type="entry name" value="lambda repressor-like DNA-binding domains"/>
    <property type="match status" value="1"/>
</dbReference>
<dbReference type="PROSITE" id="PS50943">
    <property type="entry name" value="HTH_CROC1"/>
    <property type="match status" value="1"/>
</dbReference>
<proteinExistence type="predicted"/>
<dbReference type="CDD" id="cd00093">
    <property type="entry name" value="HTH_XRE"/>
    <property type="match status" value="1"/>
</dbReference>
<dbReference type="GO" id="GO:0003677">
    <property type="term" value="F:DNA binding"/>
    <property type="evidence" value="ECO:0007669"/>
    <property type="project" value="InterPro"/>
</dbReference>
<sequence length="168" mass="18034">MWRDVQLAAGTEEFSSTLEAAINACGLTVKEFAKRHDLSESTLYKITSGDRTNVRVETLQSITAALREEEGYGGRTIGLITTRGACDRAPSSIEAGGETYTIKPLPAQTIEDEIIKGVQADRDGIDGIVCGPIAAVTLEQVVDVPVGGLQFTQDLIRESMTDFAGRLD</sequence>
<dbReference type="InterPro" id="IPR010982">
    <property type="entry name" value="Lambda_DNA-bd_dom_sf"/>
</dbReference>
<keyword evidence="3" id="KW-1185">Reference proteome</keyword>
<dbReference type="Pfam" id="PF01381">
    <property type="entry name" value="HTH_3"/>
    <property type="match status" value="1"/>
</dbReference>
<evidence type="ECO:0000313" key="2">
    <source>
        <dbReference type="EMBL" id="TKR25467.1"/>
    </source>
</evidence>
<evidence type="ECO:0000259" key="1">
    <source>
        <dbReference type="PROSITE" id="PS50943"/>
    </source>
</evidence>